<protein>
    <recommendedName>
        <fullName evidence="2">EF-hand domain-containing protein</fullName>
    </recommendedName>
</protein>
<feature type="compositionally biased region" description="Acidic residues" evidence="1">
    <location>
        <begin position="253"/>
        <end position="262"/>
    </location>
</feature>
<organism evidence="3 4">
    <name type="scientific">Pythium insidiosum</name>
    <name type="common">Pythiosis disease agent</name>
    <dbReference type="NCBI Taxonomy" id="114742"/>
    <lineage>
        <taxon>Eukaryota</taxon>
        <taxon>Sar</taxon>
        <taxon>Stramenopiles</taxon>
        <taxon>Oomycota</taxon>
        <taxon>Peronosporomycetes</taxon>
        <taxon>Pythiales</taxon>
        <taxon>Pythiaceae</taxon>
        <taxon>Pythium</taxon>
    </lineage>
</organism>
<keyword evidence="4" id="KW-1185">Reference proteome</keyword>
<comment type="caution">
    <text evidence="3">The sequence shown here is derived from an EMBL/GenBank/DDBJ whole genome shotgun (WGS) entry which is preliminary data.</text>
</comment>
<dbReference type="Proteomes" id="UP001209570">
    <property type="component" value="Unassembled WGS sequence"/>
</dbReference>
<evidence type="ECO:0000256" key="1">
    <source>
        <dbReference type="SAM" id="MobiDB-lite"/>
    </source>
</evidence>
<dbReference type="SUPFAM" id="SSF47473">
    <property type="entry name" value="EF-hand"/>
    <property type="match status" value="1"/>
</dbReference>
<dbReference type="PROSITE" id="PS50222">
    <property type="entry name" value="EF_HAND_2"/>
    <property type="match status" value="1"/>
</dbReference>
<feature type="compositionally biased region" description="Basic and acidic residues" evidence="1">
    <location>
        <begin position="192"/>
        <end position="209"/>
    </location>
</feature>
<evidence type="ECO:0000259" key="2">
    <source>
        <dbReference type="PROSITE" id="PS50222"/>
    </source>
</evidence>
<dbReference type="PANTHER" id="PTHR34894">
    <property type="entry name" value="SAM-DEPENDENT METHYLTRANSFERASE RSMI, CONSERVED SITE"/>
    <property type="match status" value="1"/>
</dbReference>
<dbReference type="GO" id="GO:0005509">
    <property type="term" value="F:calcium ion binding"/>
    <property type="evidence" value="ECO:0007669"/>
    <property type="project" value="InterPro"/>
</dbReference>
<gene>
    <name evidence="3" type="ORF">P43SY_009489</name>
</gene>
<evidence type="ECO:0000313" key="4">
    <source>
        <dbReference type="Proteomes" id="UP001209570"/>
    </source>
</evidence>
<proteinExistence type="predicted"/>
<dbReference type="Gene3D" id="1.10.238.10">
    <property type="entry name" value="EF-hand"/>
    <property type="match status" value="1"/>
</dbReference>
<name>A0AAD5MAF5_PYTIN</name>
<dbReference type="InterPro" id="IPR011992">
    <property type="entry name" value="EF-hand-dom_pair"/>
</dbReference>
<feature type="region of interest" description="Disordered" evidence="1">
    <location>
        <begin position="192"/>
        <end position="262"/>
    </location>
</feature>
<accession>A0AAD5MAF5</accession>
<dbReference type="AlphaFoldDB" id="A0AAD5MAF5"/>
<reference evidence="3" key="1">
    <citation type="submission" date="2021-12" db="EMBL/GenBank/DDBJ databases">
        <title>Prjna785345.</title>
        <authorList>
            <person name="Rujirawat T."/>
            <person name="Krajaejun T."/>
        </authorList>
    </citation>
    <scope>NUCLEOTIDE SEQUENCE</scope>
    <source>
        <strain evidence="3">Pi057C3</strain>
    </source>
</reference>
<dbReference type="InterPro" id="IPR002048">
    <property type="entry name" value="EF_hand_dom"/>
</dbReference>
<evidence type="ECO:0000313" key="3">
    <source>
        <dbReference type="EMBL" id="KAJ0400571.1"/>
    </source>
</evidence>
<dbReference type="EMBL" id="JAKCXM010000151">
    <property type="protein sequence ID" value="KAJ0400571.1"/>
    <property type="molecule type" value="Genomic_DNA"/>
</dbReference>
<dbReference type="PANTHER" id="PTHR34894:SF5">
    <property type="entry name" value="EF-HAND DOMAIN-CONTAINING PROTEIN"/>
    <property type="match status" value="1"/>
</dbReference>
<feature type="domain" description="EF-hand" evidence="2">
    <location>
        <begin position="99"/>
        <end position="134"/>
    </location>
</feature>
<sequence length="262" mass="29454">MRWYLSFLPETAVISFCREVEYSTAIYQGGALTEIAGNRLAVRAEMRKAMLLSAAEAPASASASATSALAPTGRAPRIVVDVHRLLLLLLHALEQRRDVMEKELIALFATADVNHDCVLTLDEFKDVIRARMPHFSDRRILRMFREALMGSSDQSFALSMAAFVSVCNDHGLVALLGDDRWQDPFAKAADGKAVRNRRVEKGDREERTEPPAPPKATEEIPEELPVELTVRTPRAQEVEEEEEEETDYKAEQGEGEEELWQW</sequence>